<dbReference type="PANTHER" id="PTHR19297">
    <property type="entry name" value="GLYCOSYLTRANSFERASE 14 FAMILY MEMBER"/>
    <property type="match status" value="1"/>
</dbReference>
<evidence type="ECO:0000256" key="1">
    <source>
        <dbReference type="ARBA" id="ARBA00004606"/>
    </source>
</evidence>
<organism evidence="13">
    <name type="scientific">Echinostoma caproni</name>
    <dbReference type="NCBI Taxonomy" id="27848"/>
    <lineage>
        <taxon>Eukaryota</taxon>
        <taxon>Metazoa</taxon>
        <taxon>Spiralia</taxon>
        <taxon>Lophotrochozoa</taxon>
        <taxon>Platyhelminthes</taxon>
        <taxon>Trematoda</taxon>
        <taxon>Digenea</taxon>
        <taxon>Plagiorchiida</taxon>
        <taxon>Echinostomata</taxon>
        <taxon>Echinostomatoidea</taxon>
        <taxon>Echinostomatidae</taxon>
        <taxon>Echinostoma</taxon>
    </lineage>
</organism>
<evidence type="ECO:0000256" key="8">
    <source>
        <dbReference type="ARBA" id="ARBA00023136"/>
    </source>
</evidence>
<evidence type="ECO:0000256" key="6">
    <source>
        <dbReference type="ARBA" id="ARBA00022968"/>
    </source>
</evidence>
<keyword evidence="9" id="KW-0325">Glycoprotein</keyword>
<evidence type="ECO:0000256" key="10">
    <source>
        <dbReference type="ARBA" id="ARBA00038150"/>
    </source>
</evidence>
<dbReference type="Proteomes" id="UP000272942">
    <property type="component" value="Unassembled WGS sequence"/>
</dbReference>
<dbReference type="PANTHER" id="PTHR19297:SF185">
    <property type="entry name" value="BETA-1,3-GALACTOSYL-O-GLYCOSYL-GLYCOPROTEIN BETA-1,6-N-ACETYLGLUCOSAMINYLTRANSFERASE 3"/>
    <property type="match status" value="1"/>
</dbReference>
<accession>A0A183AI75</accession>
<keyword evidence="8" id="KW-0472">Membrane</keyword>
<protein>
    <submittedName>
        <fullName evidence="13">Protein xylosyltransferase</fullName>
    </submittedName>
</protein>
<evidence type="ECO:0000313" key="12">
    <source>
        <dbReference type="Proteomes" id="UP000272942"/>
    </source>
</evidence>
<sequence length="385" mass="45424">MQNLKPHHDKREVLCQNVISKHQDRNLTESLAKLPSTISNNLNFSDAIFCENFKKIDKDEPFVSEEETKFPLAFAFNIHREFVLFARLFRAVYRRHNSYCIHVDAKVDVEFRNQVTNLVKCFGENVHLIPLKSSILINWGDLGTIEAWFQCAKYFLRSFNVPWKYMLNVSGQEFPLRTNWELVKALMVINGSNVVEFDGIKAVRERVPKRRVSFRLRWLKGSVYTALRKEMVKFILTNKYATQILAALRTEGNQSKAQDELFFTTLNYNRQFKAPGGCFVLRQPKESDPRSIFVARYVQWAPPGQCSSKRSQRGVCIMGVRNVPELIRRPEFFVNKFRHDFEPVAYDCLEWWLLQKIKLERRKKRIASDFDPVFYKNLYCSKHHF</sequence>
<keyword evidence="12" id="KW-1185">Reference proteome</keyword>
<evidence type="ECO:0000313" key="13">
    <source>
        <dbReference type="WBParaSite" id="ECPE_0000667301-mRNA-1"/>
    </source>
</evidence>
<proteinExistence type="inferred from homology"/>
<dbReference type="AlphaFoldDB" id="A0A183AI75"/>
<evidence type="ECO:0000256" key="3">
    <source>
        <dbReference type="ARBA" id="ARBA00022676"/>
    </source>
</evidence>
<dbReference type="InterPro" id="IPR003406">
    <property type="entry name" value="Glyco_trans_14"/>
</dbReference>
<evidence type="ECO:0000313" key="11">
    <source>
        <dbReference type="EMBL" id="VDP78994.1"/>
    </source>
</evidence>
<gene>
    <name evidence="11" type="ORF">ECPE_LOCUS6660</name>
</gene>
<dbReference type="EMBL" id="UZAN01043681">
    <property type="protein sequence ID" value="VDP78994.1"/>
    <property type="molecule type" value="Genomic_DNA"/>
</dbReference>
<reference evidence="13" key="1">
    <citation type="submission" date="2016-06" db="UniProtKB">
        <authorList>
            <consortium name="WormBaseParasite"/>
        </authorList>
    </citation>
    <scope>IDENTIFICATION</scope>
</reference>
<evidence type="ECO:0000256" key="7">
    <source>
        <dbReference type="ARBA" id="ARBA00022989"/>
    </source>
</evidence>
<keyword evidence="7" id="KW-1133">Transmembrane helix</keyword>
<name>A0A183AI75_9TREM</name>
<reference evidence="11 12" key="2">
    <citation type="submission" date="2018-11" db="EMBL/GenBank/DDBJ databases">
        <authorList>
            <consortium name="Pathogen Informatics"/>
        </authorList>
    </citation>
    <scope>NUCLEOTIDE SEQUENCE [LARGE SCALE GENOMIC DNA]</scope>
    <source>
        <strain evidence="11 12">Egypt</strain>
    </source>
</reference>
<dbReference type="Pfam" id="PF02485">
    <property type="entry name" value="Branch"/>
    <property type="match status" value="1"/>
</dbReference>
<comment type="pathway">
    <text evidence="2">Protein modification; protein glycosylation.</text>
</comment>
<dbReference type="GO" id="GO:0008375">
    <property type="term" value="F:acetylglucosaminyltransferase activity"/>
    <property type="evidence" value="ECO:0007669"/>
    <property type="project" value="TreeGrafter"/>
</dbReference>
<keyword evidence="6" id="KW-0735">Signal-anchor</keyword>
<dbReference type="WBParaSite" id="ECPE_0000667301-mRNA-1">
    <property type="protein sequence ID" value="ECPE_0000667301-mRNA-1"/>
    <property type="gene ID" value="ECPE_0000667301"/>
</dbReference>
<evidence type="ECO:0000256" key="2">
    <source>
        <dbReference type="ARBA" id="ARBA00004922"/>
    </source>
</evidence>
<keyword evidence="3" id="KW-0328">Glycosyltransferase</keyword>
<evidence type="ECO:0000256" key="4">
    <source>
        <dbReference type="ARBA" id="ARBA00022679"/>
    </source>
</evidence>
<keyword evidence="4" id="KW-0808">Transferase</keyword>
<comment type="subcellular location">
    <subcellularLocation>
        <location evidence="1">Membrane</location>
        <topology evidence="1">Single-pass type II membrane protein</topology>
    </subcellularLocation>
</comment>
<keyword evidence="5" id="KW-0812">Transmembrane</keyword>
<evidence type="ECO:0000256" key="9">
    <source>
        <dbReference type="ARBA" id="ARBA00023180"/>
    </source>
</evidence>
<evidence type="ECO:0000256" key="5">
    <source>
        <dbReference type="ARBA" id="ARBA00022692"/>
    </source>
</evidence>
<dbReference type="OrthoDB" id="2019572at2759"/>
<comment type="similarity">
    <text evidence="10">Belongs to the glycosyltransferase 14 family.</text>
</comment>
<dbReference type="GO" id="GO:0016020">
    <property type="term" value="C:membrane"/>
    <property type="evidence" value="ECO:0007669"/>
    <property type="project" value="UniProtKB-SubCell"/>
</dbReference>